<dbReference type="InterPro" id="IPR015943">
    <property type="entry name" value="WD40/YVTN_repeat-like_dom_sf"/>
</dbReference>
<proteinExistence type="predicted"/>
<keyword evidence="1" id="KW-1133">Transmembrane helix</keyword>
<organism evidence="3 4">
    <name type="scientific">Adonisia turfae CCMR0081</name>
    <dbReference type="NCBI Taxonomy" id="2292702"/>
    <lineage>
        <taxon>Bacteria</taxon>
        <taxon>Bacillati</taxon>
        <taxon>Cyanobacteriota</taxon>
        <taxon>Adonisia</taxon>
        <taxon>Adonisia turfae</taxon>
    </lineage>
</organism>
<dbReference type="AlphaFoldDB" id="A0A6M0RES0"/>
<dbReference type="Proteomes" id="UP000481033">
    <property type="component" value="Unassembled WGS sequence"/>
</dbReference>
<evidence type="ECO:0000256" key="1">
    <source>
        <dbReference type="SAM" id="Phobius"/>
    </source>
</evidence>
<reference evidence="3 4" key="1">
    <citation type="journal article" date="2020" name="Microb. Ecol.">
        <title>Ecogenomics of the Marine Benthic Filamentous Cyanobacterium Adonisia.</title>
        <authorList>
            <person name="Walter J.M."/>
            <person name="Coutinho F.H."/>
            <person name="Leomil L."/>
            <person name="Hargreaves P.I."/>
            <person name="Campeao M.E."/>
            <person name="Vieira V.V."/>
            <person name="Silva B.S."/>
            <person name="Fistarol G.O."/>
            <person name="Salomon P.S."/>
            <person name="Sawabe T."/>
            <person name="Mino S."/>
            <person name="Hosokawa M."/>
            <person name="Miyashita H."/>
            <person name="Maruyama F."/>
            <person name="van Verk M.C."/>
            <person name="Dutilh B.E."/>
            <person name="Thompson C.C."/>
            <person name="Thompson F.L."/>
        </authorList>
    </citation>
    <scope>NUCLEOTIDE SEQUENCE [LARGE SCALE GENOMIC DNA]</scope>
    <source>
        <strain evidence="3 4">CCMR0081</strain>
    </source>
</reference>
<keyword evidence="1" id="KW-0812">Transmembrane</keyword>
<dbReference type="GO" id="GO:0010411">
    <property type="term" value="P:xyloglucan metabolic process"/>
    <property type="evidence" value="ECO:0007669"/>
    <property type="project" value="TreeGrafter"/>
</dbReference>
<keyword evidence="4" id="KW-1185">Reference proteome</keyword>
<dbReference type="SUPFAM" id="SSF110296">
    <property type="entry name" value="Oligoxyloglucan reducing end-specific cellobiohydrolase"/>
    <property type="match status" value="3"/>
</dbReference>
<dbReference type="Pfam" id="PF25852">
    <property type="entry name" value="DUF6242_C"/>
    <property type="match status" value="1"/>
</dbReference>
<feature type="domain" description="DUF6242" evidence="2">
    <location>
        <begin position="482"/>
        <end position="723"/>
    </location>
</feature>
<dbReference type="EMBL" id="QXHD01000003">
    <property type="protein sequence ID" value="NEZ54353.1"/>
    <property type="molecule type" value="Genomic_DNA"/>
</dbReference>
<keyword evidence="1" id="KW-0472">Membrane</keyword>
<evidence type="ECO:0000313" key="4">
    <source>
        <dbReference type="Proteomes" id="UP000481033"/>
    </source>
</evidence>
<dbReference type="Gene3D" id="2.130.10.10">
    <property type="entry name" value="YVTN repeat-like/Quinoprotein amine dehydrogenase"/>
    <property type="match status" value="4"/>
</dbReference>
<dbReference type="PANTHER" id="PTHR43739">
    <property type="entry name" value="XYLOGLUCANASE (EUROFUNG)"/>
    <property type="match status" value="1"/>
</dbReference>
<gene>
    <name evidence="3" type="ORF">DXZ20_01290</name>
</gene>
<accession>A0A6M0RES0</accession>
<comment type="caution">
    <text evidence="3">The sequence shown here is derived from an EMBL/GenBank/DDBJ whole genome shotgun (WGS) entry which is preliminary data.</text>
</comment>
<sequence>MHFLKRHLPVGLSDIRMAIANLFRPWLSLVILSLLLTIIGSFQPVQAHRPHDVVTQVKLSPSYSTDQTVYTVVRGNLLKSVDKGEHWRRIVQGLDTLTPLSTLTIDQVEGKMLALGTHGDGIFISNDEGESWRRSSDGLGAQDIGLVHSLSSQPQVMMAAGTEGGLFRSVDSGQSWSSVVDANQLFRALTDADGVLWAGDETGQLLRSDDTGQSWQSLLTVADDSITTLASNGTVVYVGTASKGVFRLNPGTLEIIEVNKGLEDLRIQDVKTLPGNSRGVMISSWDQGISISLDSGETWTDYPHGLKKDRQADEFETHHFSEIAISDNFVDDKTVFLGGFNGLYRSFQSGQRWREINTLDPGVVVAMDISPNYGEDGTLALTTYVGKIMTSNDQGKTWQLTMNGAEVPRLNRSFKETYQDPRRFFDIAFSPDYATDKTVFTAGLWTKFLRSTNGAKSWSIHALGKEARGLTLLLSPEFGSDKTMYVGNQAGLLFRSTNGGKTLKEVAKLPWKRGNDSPSMVISSGFAEDRTLYVVAETGVYKSTDAGETWQSTTEASPIATAGNLHIEISPDYPQDQTLFVSSYDGLFRTTDAGDSWQSVAIADIAPDRAFLEGVAISPNYAADGTVMVSLRGKGLYKSVDKGESFAPIGDASLAFSRMYNVPCAGRPIEFSPNYAQDNTIFGFGTANTDIYRSIDGGSTWEILATPDVEAPTEISTLKTVAIAIELYRGRILKVLLAAIVAIVAYFAVRLLRLDKIIKLNQRLLQLGTAMVSFVVALVVLLKI</sequence>
<evidence type="ECO:0000313" key="3">
    <source>
        <dbReference type="EMBL" id="NEZ54353.1"/>
    </source>
</evidence>
<name>A0A6M0RES0_9CYAN</name>
<feature type="transmembrane region" description="Helical" evidence="1">
    <location>
        <begin position="764"/>
        <end position="782"/>
    </location>
</feature>
<feature type="transmembrane region" description="Helical" evidence="1">
    <location>
        <begin position="732"/>
        <end position="752"/>
    </location>
</feature>
<evidence type="ECO:0000259" key="2">
    <source>
        <dbReference type="Pfam" id="PF25852"/>
    </source>
</evidence>
<dbReference type="InterPro" id="IPR058667">
    <property type="entry name" value="DUF6242_C"/>
</dbReference>
<dbReference type="PANTHER" id="PTHR43739:SF5">
    <property type="entry name" value="EXO-ALPHA-SIALIDASE"/>
    <property type="match status" value="1"/>
</dbReference>
<dbReference type="CDD" id="cd15482">
    <property type="entry name" value="Sialidase_non-viral"/>
    <property type="match status" value="2"/>
</dbReference>
<protein>
    <recommendedName>
        <fullName evidence="2">DUF6242 domain-containing protein</fullName>
    </recommendedName>
</protein>
<dbReference type="InterPro" id="IPR052025">
    <property type="entry name" value="Xyloglucanase_GH74"/>
</dbReference>